<evidence type="ECO:0000256" key="7">
    <source>
        <dbReference type="ARBA" id="ARBA00023136"/>
    </source>
</evidence>
<dbReference type="PANTHER" id="PTHR23506:SF13">
    <property type="entry name" value="VESICULAR ACETYLCHOLINE TRANSPORTER"/>
    <property type="match status" value="1"/>
</dbReference>
<dbReference type="Proteomes" id="UP000663868">
    <property type="component" value="Unassembled WGS sequence"/>
</dbReference>
<protein>
    <recommendedName>
        <fullName evidence="10">Major facilitator superfamily (MFS) profile domain-containing protein</fullName>
    </recommendedName>
</protein>
<dbReference type="Pfam" id="PF07690">
    <property type="entry name" value="MFS_1"/>
    <property type="match status" value="1"/>
</dbReference>
<feature type="transmembrane region" description="Helical" evidence="9">
    <location>
        <begin position="85"/>
        <end position="104"/>
    </location>
</feature>
<dbReference type="EMBL" id="CAJNOE010000444">
    <property type="protein sequence ID" value="CAF1218770.1"/>
    <property type="molecule type" value="Genomic_DNA"/>
</dbReference>
<evidence type="ECO:0000256" key="2">
    <source>
        <dbReference type="ARBA" id="ARBA00006829"/>
    </source>
</evidence>
<comment type="subcellular location">
    <subcellularLocation>
        <location evidence="1">Membrane</location>
        <topology evidence="1">Multi-pass membrane protein</topology>
    </subcellularLocation>
</comment>
<evidence type="ECO:0000259" key="10">
    <source>
        <dbReference type="PROSITE" id="PS50850"/>
    </source>
</evidence>
<organism evidence="11 13">
    <name type="scientific">Adineta steineri</name>
    <dbReference type="NCBI Taxonomy" id="433720"/>
    <lineage>
        <taxon>Eukaryota</taxon>
        <taxon>Metazoa</taxon>
        <taxon>Spiralia</taxon>
        <taxon>Gnathifera</taxon>
        <taxon>Rotifera</taxon>
        <taxon>Eurotatoria</taxon>
        <taxon>Bdelloidea</taxon>
        <taxon>Adinetida</taxon>
        <taxon>Adinetidae</taxon>
        <taxon>Adineta</taxon>
    </lineage>
</organism>
<dbReference type="EMBL" id="CAJOBB010000183">
    <property type="protein sequence ID" value="CAF3600132.1"/>
    <property type="molecule type" value="Genomic_DNA"/>
</dbReference>
<evidence type="ECO:0000256" key="6">
    <source>
        <dbReference type="ARBA" id="ARBA00022989"/>
    </source>
</evidence>
<dbReference type="InterPro" id="IPR050930">
    <property type="entry name" value="MFS_Vesicular_Transporter"/>
</dbReference>
<evidence type="ECO:0000313" key="12">
    <source>
        <dbReference type="EMBL" id="CAF3600132.1"/>
    </source>
</evidence>
<evidence type="ECO:0000256" key="8">
    <source>
        <dbReference type="ARBA" id="ARBA00023180"/>
    </source>
</evidence>
<feature type="transmembrane region" description="Helical" evidence="9">
    <location>
        <begin position="293"/>
        <end position="311"/>
    </location>
</feature>
<proteinExistence type="inferred from homology"/>
<keyword evidence="4 9" id="KW-0812">Transmembrane</keyword>
<name>A0A814XNT5_9BILA</name>
<accession>A0A814XNT5</accession>
<dbReference type="GO" id="GO:0042910">
    <property type="term" value="F:xenobiotic transmembrane transporter activity"/>
    <property type="evidence" value="ECO:0007669"/>
    <property type="project" value="InterPro"/>
</dbReference>
<sequence length="463" mass="51501">MQYIPSTPQRYVSNICNVLQNIVNAPGRQARLIMLIVCIALLLDNMLYMVIVPIIPDYLTSIGEWTTIIKNISNRYSTHIQNEDMAVGFLFASKAIVQLLINPFSGALIDRIGYDIPMCIGLSVIFVSTMVFAFGKSYGLLFFARSLQGVGSAFADTSGLAMIADRYQDESSRSRHLGIALAFISFGSLVAPPFGGFLYQFFGKRVPFITLALIALFDGILLLIIMYSTRVQSDNNSTIKKPKGTPIWRLLMDPYITICAGALAMANVGLAFLEPTISIWMRQEMNATEWQMGLIWLPGFLPHISGVFLTVKLYEYYPNYQWLLAAIGLVLQGVMCLLIPFCTNFGLLMIPISGICFGNALVDTALLPTLAYIVDVRHTSVYGSVYAIADISYSVAYAMGPIVAGSIVHTTNFFTLNILIFLSSILYAPALYILRHFYAYKPMENNETQSLRHQSSHQSNLEY</sequence>
<evidence type="ECO:0000256" key="9">
    <source>
        <dbReference type="SAM" id="Phobius"/>
    </source>
</evidence>
<dbReference type="Proteomes" id="UP000663860">
    <property type="component" value="Unassembled WGS sequence"/>
</dbReference>
<feature type="transmembrane region" description="Helical" evidence="9">
    <location>
        <begin position="323"/>
        <end position="341"/>
    </location>
</feature>
<evidence type="ECO:0000256" key="5">
    <source>
        <dbReference type="ARBA" id="ARBA00022775"/>
    </source>
</evidence>
<dbReference type="NCBIfam" id="TIGR00880">
    <property type="entry name" value="2_A_01_02"/>
    <property type="match status" value="1"/>
</dbReference>
<comment type="caution">
    <text evidence="11">The sequence shown here is derived from an EMBL/GenBank/DDBJ whole genome shotgun (WGS) entry which is preliminary data.</text>
</comment>
<keyword evidence="7 9" id="KW-0472">Membrane</keyword>
<feature type="transmembrane region" description="Helical" evidence="9">
    <location>
        <begin position="32"/>
        <end position="55"/>
    </location>
</feature>
<feature type="transmembrane region" description="Helical" evidence="9">
    <location>
        <begin position="176"/>
        <end position="202"/>
    </location>
</feature>
<dbReference type="GO" id="GO:0007268">
    <property type="term" value="P:chemical synaptic transmission"/>
    <property type="evidence" value="ECO:0007669"/>
    <property type="project" value="TreeGrafter"/>
</dbReference>
<keyword evidence="3" id="KW-0813">Transport</keyword>
<dbReference type="GO" id="GO:0030122">
    <property type="term" value="C:AP-2 adaptor complex"/>
    <property type="evidence" value="ECO:0007669"/>
    <property type="project" value="TreeGrafter"/>
</dbReference>
<dbReference type="InterPro" id="IPR036259">
    <property type="entry name" value="MFS_trans_sf"/>
</dbReference>
<dbReference type="GO" id="GO:0030121">
    <property type="term" value="C:AP-1 adaptor complex"/>
    <property type="evidence" value="ECO:0007669"/>
    <property type="project" value="TreeGrafter"/>
</dbReference>
<evidence type="ECO:0000313" key="13">
    <source>
        <dbReference type="Proteomes" id="UP000663860"/>
    </source>
</evidence>
<dbReference type="AlphaFoldDB" id="A0A814XNT5"/>
<dbReference type="PANTHER" id="PTHR23506">
    <property type="entry name" value="GH10249P"/>
    <property type="match status" value="1"/>
</dbReference>
<evidence type="ECO:0000256" key="1">
    <source>
        <dbReference type="ARBA" id="ARBA00004141"/>
    </source>
</evidence>
<evidence type="ECO:0000256" key="4">
    <source>
        <dbReference type="ARBA" id="ARBA00022692"/>
    </source>
</evidence>
<feature type="transmembrane region" description="Helical" evidence="9">
    <location>
        <begin position="208"/>
        <end position="229"/>
    </location>
</feature>
<dbReference type="SUPFAM" id="SSF103473">
    <property type="entry name" value="MFS general substrate transporter"/>
    <property type="match status" value="1"/>
</dbReference>
<dbReference type="Gene3D" id="1.20.1250.20">
    <property type="entry name" value="MFS general substrate transporter like domains"/>
    <property type="match status" value="1"/>
</dbReference>
<dbReference type="InterPro" id="IPR020846">
    <property type="entry name" value="MFS_dom"/>
</dbReference>
<dbReference type="InterPro" id="IPR011701">
    <property type="entry name" value="MFS"/>
</dbReference>
<reference evidence="11" key="1">
    <citation type="submission" date="2021-02" db="EMBL/GenBank/DDBJ databases">
        <authorList>
            <person name="Nowell W R."/>
        </authorList>
    </citation>
    <scope>NUCLEOTIDE SEQUENCE</scope>
</reference>
<keyword evidence="5" id="KW-0532">Neurotransmitter transport</keyword>
<feature type="transmembrane region" description="Helical" evidence="9">
    <location>
        <begin position="116"/>
        <end position="134"/>
    </location>
</feature>
<evidence type="ECO:0000313" key="11">
    <source>
        <dbReference type="EMBL" id="CAF1218770.1"/>
    </source>
</evidence>
<feature type="domain" description="Major facilitator superfamily (MFS) profile" evidence="10">
    <location>
        <begin position="33"/>
        <end position="441"/>
    </location>
</feature>
<feature type="transmembrane region" description="Helical" evidence="9">
    <location>
        <begin position="250"/>
        <end position="273"/>
    </location>
</feature>
<dbReference type="InterPro" id="IPR001958">
    <property type="entry name" value="Tet-R_TetA/multi-R_MdtG-like"/>
</dbReference>
<feature type="transmembrane region" description="Helical" evidence="9">
    <location>
        <begin position="385"/>
        <end position="408"/>
    </location>
</feature>
<keyword evidence="8" id="KW-0325">Glycoprotein</keyword>
<keyword evidence="6 9" id="KW-1133">Transmembrane helix</keyword>
<dbReference type="PROSITE" id="PS50850">
    <property type="entry name" value="MFS"/>
    <property type="match status" value="1"/>
</dbReference>
<feature type="transmembrane region" description="Helical" evidence="9">
    <location>
        <begin position="414"/>
        <end position="434"/>
    </location>
</feature>
<evidence type="ECO:0000256" key="3">
    <source>
        <dbReference type="ARBA" id="ARBA00022448"/>
    </source>
</evidence>
<dbReference type="GO" id="GO:0043195">
    <property type="term" value="C:terminal bouton"/>
    <property type="evidence" value="ECO:0007669"/>
    <property type="project" value="TreeGrafter"/>
</dbReference>
<comment type="similarity">
    <text evidence="2">Belongs to the major facilitator superfamily. Vesicular transporter family.</text>
</comment>
<gene>
    <name evidence="11" type="ORF">IZO911_LOCUS29589</name>
    <name evidence="12" type="ORF">KXQ929_LOCUS5086</name>
</gene>
<feature type="transmembrane region" description="Helical" evidence="9">
    <location>
        <begin position="347"/>
        <end position="373"/>
    </location>
</feature>
<dbReference type="GO" id="GO:0005277">
    <property type="term" value="F:acetylcholine transmembrane transporter activity"/>
    <property type="evidence" value="ECO:0007669"/>
    <property type="project" value="TreeGrafter"/>
</dbReference>